<feature type="region of interest" description="Disordered" evidence="1">
    <location>
        <begin position="1"/>
        <end position="21"/>
    </location>
</feature>
<dbReference type="InterPro" id="IPR003115">
    <property type="entry name" value="ParB_N"/>
</dbReference>
<keyword evidence="4" id="KW-1185">Reference proteome</keyword>
<dbReference type="SMART" id="SM00470">
    <property type="entry name" value="ParB"/>
    <property type="match status" value="1"/>
</dbReference>
<evidence type="ECO:0000256" key="1">
    <source>
        <dbReference type="SAM" id="MobiDB-lite"/>
    </source>
</evidence>
<organism evidence="3 4">
    <name type="scientific">Streptomyces cinnabarinus</name>
    <dbReference type="NCBI Taxonomy" id="67287"/>
    <lineage>
        <taxon>Bacteria</taxon>
        <taxon>Bacillati</taxon>
        <taxon>Actinomycetota</taxon>
        <taxon>Actinomycetes</taxon>
        <taxon>Kitasatosporales</taxon>
        <taxon>Streptomycetaceae</taxon>
        <taxon>Streptomyces</taxon>
    </lineage>
</organism>
<evidence type="ECO:0000313" key="3">
    <source>
        <dbReference type="EMBL" id="WAZ26175.1"/>
    </source>
</evidence>
<protein>
    <submittedName>
        <fullName evidence="3">ParB/RepB/Spo0J family partition protein</fullName>
    </submittedName>
</protein>
<name>A0ABY7KNP9_9ACTN</name>
<sequence length="350" mass="37562">MSDARPGEKPKSPIDEDDITQKSKLIPVTSLMAADSPRLAGEVEEHARTLAESEADLPPIVVHRPTMRVVDGMHRLRAAVLRGDDLIEVRFVEGTAEDAFVLAVQLNAEHGMPLSRQDRVAAAMRIMESHPAWSDRRIASVTGLSPGVVGSLRTRAGSTPQLTLRIGRDGRKRPVDGAAGRLAASRVIAETPDASLREIASRAGIAVATARDVRRRIRLGQDPVTPKFRPTALAADGTAEDAGDRSDDAGPATAPPVWESVLSSMRRDPSLRMSLIGRTLLQLLRAHLLTTEQRQDLIDGIPAHRAADVAQMARMCASRWLEFAIDIEGRGAAASGAAGEQHVRQLSSGA</sequence>
<dbReference type="SUPFAM" id="SSF110849">
    <property type="entry name" value="ParB/Sulfiredoxin"/>
    <property type="match status" value="1"/>
</dbReference>
<dbReference type="Proteomes" id="UP001164439">
    <property type="component" value="Chromosome"/>
</dbReference>
<accession>A0ABY7KNP9</accession>
<reference evidence="3" key="1">
    <citation type="submission" date="2022-12" db="EMBL/GenBank/DDBJ databases">
        <authorList>
            <person name="Ruckert C."/>
            <person name="Busche T."/>
            <person name="Kalinowski J."/>
            <person name="Wittmann C."/>
        </authorList>
    </citation>
    <scope>NUCLEOTIDE SEQUENCE</scope>
    <source>
        <strain evidence="3">DSM 40467</strain>
    </source>
</reference>
<feature type="compositionally biased region" description="Basic and acidic residues" evidence="1">
    <location>
        <begin position="1"/>
        <end position="14"/>
    </location>
</feature>
<proteinExistence type="predicted"/>
<evidence type="ECO:0000259" key="2">
    <source>
        <dbReference type="SMART" id="SM00470"/>
    </source>
</evidence>
<feature type="domain" description="ParB-like N-terminal" evidence="2">
    <location>
        <begin position="24"/>
        <end position="108"/>
    </location>
</feature>
<dbReference type="InterPro" id="IPR036086">
    <property type="entry name" value="ParB/Sulfiredoxin_sf"/>
</dbReference>
<evidence type="ECO:0000313" key="4">
    <source>
        <dbReference type="Proteomes" id="UP001164439"/>
    </source>
</evidence>
<feature type="region of interest" description="Disordered" evidence="1">
    <location>
        <begin position="224"/>
        <end position="256"/>
    </location>
</feature>
<gene>
    <name evidence="3" type="ORF">STRCI_007727</name>
</gene>
<dbReference type="EMBL" id="CP114413">
    <property type="protein sequence ID" value="WAZ26175.1"/>
    <property type="molecule type" value="Genomic_DNA"/>
</dbReference>